<dbReference type="AlphaFoldDB" id="A0A1Q9EVZ1"/>
<evidence type="ECO:0000313" key="3">
    <source>
        <dbReference type="Proteomes" id="UP000186817"/>
    </source>
</evidence>
<proteinExistence type="predicted"/>
<keyword evidence="1" id="KW-0472">Membrane</keyword>
<comment type="caution">
    <text evidence="2">The sequence shown here is derived from an EMBL/GenBank/DDBJ whole genome shotgun (WGS) entry which is preliminary data.</text>
</comment>
<sequence>MKSGSLAAVITDAGQPARDYEARKRTHLNTQALCAAEGLQFVPLVVEAAGPCLEGAGGALAVTLQRENARAVLRRQGLPDADLRPRYSLDEAIYIRTEQDVLRAVEQAVWEAVSCCCPAVPESEPDELEFGDRCRIFVTKMCPGPPPRRSKSLPAPWKKVSSVFWPCAICYGILIPCFLFYLYVRQHVLLRYSRVPLQLTRGGKEQRMAVGLQVSVDGGATHPAPSDPRVVS</sequence>
<keyword evidence="1" id="KW-1133">Transmembrane helix</keyword>
<protein>
    <submittedName>
        <fullName evidence="2">Uncharacterized protein</fullName>
    </submittedName>
</protein>
<keyword evidence="3" id="KW-1185">Reference proteome</keyword>
<feature type="transmembrane region" description="Helical" evidence="1">
    <location>
        <begin position="163"/>
        <end position="184"/>
    </location>
</feature>
<accession>A0A1Q9EVZ1</accession>
<evidence type="ECO:0000313" key="2">
    <source>
        <dbReference type="EMBL" id="OLQ11624.1"/>
    </source>
</evidence>
<dbReference type="Proteomes" id="UP000186817">
    <property type="component" value="Unassembled WGS sequence"/>
</dbReference>
<name>A0A1Q9EVZ1_SYMMI</name>
<organism evidence="2 3">
    <name type="scientific">Symbiodinium microadriaticum</name>
    <name type="common">Dinoflagellate</name>
    <name type="synonym">Zooxanthella microadriatica</name>
    <dbReference type="NCBI Taxonomy" id="2951"/>
    <lineage>
        <taxon>Eukaryota</taxon>
        <taxon>Sar</taxon>
        <taxon>Alveolata</taxon>
        <taxon>Dinophyceae</taxon>
        <taxon>Suessiales</taxon>
        <taxon>Symbiodiniaceae</taxon>
        <taxon>Symbiodinium</taxon>
    </lineage>
</organism>
<reference evidence="2 3" key="1">
    <citation type="submission" date="2016-02" db="EMBL/GenBank/DDBJ databases">
        <title>Genome analysis of coral dinoflagellate symbionts highlights evolutionary adaptations to a symbiotic lifestyle.</title>
        <authorList>
            <person name="Aranda M."/>
            <person name="Li Y."/>
            <person name="Liew Y.J."/>
            <person name="Baumgarten S."/>
            <person name="Simakov O."/>
            <person name="Wilson M."/>
            <person name="Piel J."/>
            <person name="Ashoor H."/>
            <person name="Bougouffa S."/>
            <person name="Bajic V.B."/>
            <person name="Ryu T."/>
            <person name="Ravasi T."/>
            <person name="Bayer T."/>
            <person name="Micklem G."/>
            <person name="Kim H."/>
            <person name="Bhak J."/>
            <person name="Lajeunesse T.C."/>
            <person name="Voolstra C.R."/>
        </authorList>
    </citation>
    <scope>NUCLEOTIDE SEQUENCE [LARGE SCALE GENOMIC DNA]</scope>
    <source>
        <strain evidence="2 3">CCMP2467</strain>
    </source>
</reference>
<gene>
    <name evidence="2" type="ORF">AK812_SmicGene4492</name>
</gene>
<evidence type="ECO:0000256" key="1">
    <source>
        <dbReference type="SAM" id="Phobius"/>
    </source>
</evidence>
<dbReference type="EMBL" id="LSRX01000056">
    <property type="protein sequence ID" value="OLQ11624.1"/>
    <property type="molecule type" value="Genomic_DNA"/>
</dbReference>
<keyword evidence="1" id="KW-0812">Transmembrane</keyword>